<dbReference type="eggNOG" id="COG1191">
    <property type="taxonomic scope" value="Bacteria"/>
</dbReference>
<feature type="transmembrane region" description="Helical" evidence="1">
    <location>
        <begin position="183"/>
        <end position="205"/>
    </location>
</feature>
<evidence type="ECO:0000256" key="1">
    <source>
        <dbReference type="SAM" id="Phobius"/>
    </source>
</evidence>
<keyword evidence="3" id="KW-1185">Reference proteome</keyword>
<dbReference type="HOGENOM" id="CLU_1297990_0_0_9"/>
<evidence type="ECO:0000313" key="2">
    <source>
        <dbReference type="EMBL" id="CDM67499.1"/>
    </source>
</evidence>
<dbReference type="OrthoDB" id="3190733at2"/>
<dbReference type="PATRIC" id="fig|1216932.3.peg.311"/>
<protein>
    <submittedName>
        <fullName evidence="2">Uncharacterized protein</fullName>
    </submittedName>
</protein>
<dbReference type="EMBL" id="HG917868">
    <property type="protein sequence ID" value="CDM67499.1"/>
    <property type="molecule type" value="Genomic_DNA"/>
</dbReference>
<dbReference type="KEGG" id="clt:CM240_0332"/>
<gene>
    <name evidence="2" type="ORF">CM240_0332</name>
</gene>
<dbReference type="RefSeq" id="WP_044035944.1">
    <property type="nucleotide sequence ID" value="NZ_HG917868.1"/>
</dbReference>
<dbReference type="STRING" id="1216932.CM240_0332"/>
<sequence>MEKFKDEEFKYNFIIRILEEVDRIKSGVDLEDYSIAVIAYNFALESYKKEMGSQLVYLRALIKLELLRYYREKGYYFKFSNGNILLDEEFIKEEEKLEYYNKIYTDIDRLDKELKRHNISYKKIRNYTPNKEEIKNYLLNVAMIFSREKFLLDYIKRKGKIPYKRLRLYGEFKEDIIEKYNKYVVVLTTLFSNSDLIYLISYIGIRVGENDG</sequence>
<name>W6RV70_9CLOT</name>
<keyword evidence="1" id="KW-1133">Transmembrane helix</keyword>
<keyword evidence="1" id="KW-0812">Transmembrane</keyword>
<proteinExistence type="predicted"/>
<keyword evidence="1" id="KW-0472">Membrane</keyword>
<dbReference type="Proteomes" id="UP000019426">
    <property type="component" value="Chromosome M2/40_rep1"/>
</dbReference>
<reference evidence="2 3" key="1">
    <citation type="submission" date="2013-11" db="EMBL/GenBank/DDBJ databases">
        <title>Complete genome sequence of Clostridum sp. M2/40.</title>
        <authorList>
            <person name="Wibberg D."/>
            <person name="Puehler A."/>
            <person name="Schlueter A."/>
        </authorList>
    </citation>
    <scope>NUCLEOTIDE SEQUENCE [LARGE SCALE GENOMIC DNA]</scope>
    <source>
        <strain evidence="3">M2/40</strain>
    </source>
</reference>
<evidence type="ECO:0000313" key="3">
    <source>
        <dbReference type="Proteomes" id="UP000019426"/>
    </source>
</evidence>
<dbReference type="AlphaFoldDB" id="W6RV70"/>
<accession>W6RV70</accession>
<organism evidence="2 3">
    <name type="scientific">Clostridium bornimense</name>
    <dbReference type="NCBI Taxonomy" id="1216932"/>
    <lineage>
        <taxon>Bacteria</taxon>
        <taxon>Bacillati</taxon>
        <taxon>Bacillota</taxon>
        <taxon>Clostridia</taxon>
        <taxon>Eubacteriales</taxon>
        <taxon>Clostridiaceae</taxon>
        <taxon>Clostridium</taxon>
    </lineage>
</organism>